<reference evidence="2 3" key="1">
    <citation type="journal article" date="2019" name="Environ. Microbiol.">
        <title>Species interactions and distinct microbial communities in high Arctic permafrost affected cryosols are associated with the CH4 and CO2 gas fluxes.</title>
        <authorList>
            <person name="Altshuler I."/>
            <person name="Hamel J."/>
            <person name="Turney S."/>
            <person name="Magnuson E."/>
            <person name="Levesque R."/>
            <person name="Greer C."/>
            <person name="Whyte L.G."/>
        </authorList>
    </citation>
    <scope>NUCLEOTIDE SEQUENCE [LARGE SCALE GENOMIC DNA]</scope>
    <source>
        <strain evidence="2 3">S9.3B</strain>
    </source>
</reference>
<dbReference type="OrthoDB" id="5641374at2"/>
<evidence type="ECO:0000313" key="2">
    <source>
        <dbReference type="EMBL" id="TPG59624.1"/>
    </source>
</evidence>
<accession>A0A502GCP1</accession>
<feature type="region of interest" description="Disordered" evidence="1">
    <location>
        <begin position="33"/>
        <end position="53"/>
    </location>
</feature>
<dbReference type="EMBL" id="RCZP01000003">
    <property type="protein sequence ID" value="TPG59624.1"/>
    <property type="molecule type" value="Genomic_DNA"/>
</dbReference>
<evidence type="ECO:0000313" key="3">
    <source>
        <dbReference type="Proteomes" id="UP000317078"/>
    </source>
</evidence>
<keyword evidence="3" id="KW-1185">Reference proteome</keyword>
<proteinExistence type="predicted"/>
<evidence type="ECO:0000256" key="1">
    <source>
        <dbReference type="SAM" id="MobiDB-lite"/>
    </source>
</evidence>
<comment type="caution">
    <text evidence="2">The sequence shown here is derived from an EMBL/GenBank/DDBJ whole genome shotgun (WGS) entry which is preliminary data.</text>
</comment>
<protein>
    <submittedName>
        <fullName evidence="2">DUF3775 domain-containing protein</fullName>
    </submittedName>
</protein>
<name>A0A502GCP1_9PROT</name>
<gene>
    <name evidence="2" type="ORF">EAH89_05115</name>
</gene>
<dbReference type="AlphaFoldDB" id="A0A502GCP1"/>
<organism evidence="2 3">
    <name type="scientific">Muricoccus nepalensis</name>
    <dbReference type="NCBI Taxonomy" id="1854500"/>
    <lineage>
        <taxon>Bacteria</taxon>
        <taxon>Pseudomonadati</taxon>
        <taxon>Pseudomonadota</taxon>
        <taxon>Alphaproteobacteria</taxon>
        <taxon>Acetobacterales</taxon>
        <taxon>Roseomonadaceae</taxon>
        <taxon>Muricoccus</taxon>
    </lineage>
</organism>
<dbReference type="Proteomes" id="UP000317078">
    <property type="component" value="Unassembled WGS sequence"/>
</dbReference>
<dbReference type="InterPro" id="IPR022254">
    <property type="entry name" value="DUF3775"/>
</dbReference>
<dbReference type="Pfam" id="PF12616">
    <property type="entry name" value="DUF3775"/>
    <property type="match status" value="1"/>
</dbReference>
<dbReference type="RefSeq" id="WP_140881718.1">
    <property type="nucleotide sequence ID" value="NZ_RCZP01000003.1"/>
</dbReference>
<sequence>MSDRPAPDDEMDLGISLATVVGIIDAARAMGELEEEQDNEDVQDEENLDDNDPDAIADTLKGLIDELNEDEQASLIALTWIGRGDHDASEWAEALRLAKERNEGGTAAEYLTNMELFGDYLSEGVAAFGISAEEVAR</sequence>